<dbReference type="GO" id="GO:0044027">
    <property type="term" value="P:negative regulation of gene expression via chromosomal CpG island methylation"/>
    <property type="evidence" value="ECO:0007669"/>
    <property type="project" value="TreeGrafter"/>
</dbReference>
<dbReference type="PROSITE" id="PS00094">
    <property type="entry name" value="C5_MTASE_1"/>
    <property type="match status" value="1"/>
</dbReference>
<evidence type="ECO:0000256" key="1">
    <source>
        <dbReference type="ARBA" id="ARBA00022603"/>
    </source>
</evidence>
<evidence type="ECO:0000313" key="10">
    <source>
        <dbReference type="Proteomes" id="UP000461162"/>
    </source>
</evidence>
<evidence type="ECO:0000256" key="8">
    <source>
        <dbReference type="RuleBase" id="RU000417"/>
    </source>
</evidence>
<dbReference type="PANTHER" id="PTHR10629">
    <property type="entry name" value="CYTOSINE-SPECIFIC METHYLTRANSFERASE"/>
    <property type="match status" value="1"/>
</dbReference>
<dbReference type="Gene3D" id="3.40.50.150">
    <property type="entry name" value="Vaccinia Virus protein VP39"/>
    <property type="match status" value="1"/>
</dbReference>
<dbReference type="CDD" id="cd00315">
    <property type="entry name" value="Cyt_C5_DNA_methylase"/>
    <property type="match status" value="1"/>
</dbReference>
<keyword evidence="1 6" id="KW-0489">Methyltransferase</keyword>
<dbReference type="PROSITE" id="PS51679">
    <property type="entry name" value="SAM_MT_C5"/>
    <property type="match status" value="1"/>
</dbReference>
<dbReference type="AlphaFoldDB" id="A0A7K1KNA3"/>
<evidence type="ECO:0000256" key="4">
    <source>
        <dbReference type="ARBA" id="ARBA00022747"/>
    </source>
</evidence>
<comment type="similarity">
    <text evidence="6 7">Belongs to the class I-like SAM-binding methyltransferase superfamily. C5-methyltransferase family.</text>
</comment>
<dbReference type="Gene3D" id="3.90.120.10">
    <property type="entry name" value="DNA Methylase, subunit A, domain 2"/>
    <property type="match status" value="1"/>
</dbReference>
<dbReference type="PRINTS" id="PR00105">
    <property type="entry name" value="C5METTRFRASE"/>
</dbReference>
<evidence type="ECO:0000313" key="9">
    <source>
        <dbReference type="EMBL" id="MUM77565.1"/>
    </source>
</evidence>
<feature type="active site" evidence="6">
    <location>
        <position position="71"/>
    </location>
</feature>
<dbReference type="GO" id="GO:0003677">
    <property type="term" value="F:DNA binding"/>
    <property type="evidence" value="ECO:0007669"/>
    <property type="project" value="TreeGrafter"/>
</dbReference>
<dbReference type="RefSeq" id="WP_155933826.1">
    <property type="nucleotide sequence ID" value="NZ_WODC01000004.1"/>
</dbReference>
<dbReference type="PANTHER" id="PTHR10629:SF52">
    <property type="entry name" value="DNA (CYTOSINE-5)-METHYLTRANSFERASE 1"/>
    <property type="match status" value="1"/>
</dbReference>
<accession>A0A7K1KNA3</accession>
<keyword evidence="4" id="KW-0680">Restriction system</keyword>
<dbReference type="InterPro" id="IPR001525">
    <property type="entry name" value="C5_MeTfrase"/>
</dbReference>
<sequence>MDVISLFSGAGGLDLGLIQAGHRIVWANDIYEDAVATYRRNIGNHVDVKDIYNISSSDIPDGDVVVGGFPCQGFSVANWNRTTGDKRNKLYREMVRVIRDKRPRFFIAENVKGIVSLGKGEVLKRIIGDFRSTGYKTYWKVLNSADFGVPQKRMRFVMLGVREDIFVEEVPFPPKPTHVEPGKGSLGQLLPWVTVGEALAHYPEPDDAPDIPNHDYSKYKLRFNGHLGHRYIDPNQPAPTVTGRGDDKGGVVVLHHPNNHRRMSARELATVQSFPDDFVFEGTRTSAYRQIANAVPPKLGQAIGRMLNAVEEKSRVRIAEAV</sequence>
<dbReference type="NCBIfam" id="TIGR00675">
    <property type="entry name" value="dcm"/>
    <property type="match status" value="1"/>
</dbReference>
<evidence type="ECO:0000256" key="5">
    <source>
        <dbReference type="ARBA" id="ARBA00047422"/>
    </source>
</evidence>
<dbReference type="GO" id="GO:0003886">
    <property type="term" value="F:DNA (cytosine-5-)-methyltransferase activity"/>
    <property type="evidence" value="ECO:0007669"/>
    <property type="project" value="UniProtKB-EC"/>
</dbReference>
<reference evidence="9 10" key="1">
    <citation type="submission" date="2019-11" db="EMBL/GenBank/DDBJ databases">
        <title>Pseudodesulfovibrio alkaliphilus, sp. nov., an alkaliphilic sulfate-reducing bacteria from mud volcano of Taman peninsula, Russia.</title>
        <authorList>
            <person name="Frolova A."/>
            <person name="Merkel A.Y."/>
            <person name="Slobodkin A.I."/>
        </authorList>
    </citation>
    <scope>NUCLEOTIDE SEQUENCE [LARGE SCALE GENOMIC DNA]</scope>
    <source>
        <strain evidence="9 10">F-1</strain>
    </source>
</reference>
<dbReference type="Pfam" id="PF00145">
    <property type="entry name" value="DNA_methylase"/>
    <property type="match status" value="1"/>
</dbReference>
<dbReference type="EMBL" id="WODC01000004">
    <property type="protein sequence ID" value="MUM77565.1"/>
    <property type="molecule type" value="Genomic_DNA"/>
</dbReference>
<evidence type="ECO:0000256" key="6">
    <source>
        <dbReference type="PROSITE-ProRule" id="PRU01016"/>
    </source>
</evidence>
<dbReference type="InterPro" id="IPR050390">
    <property type="entry name" value="C5-Methyltransferase"/>
</dbReference>
<organism evidence="9 10">
    <name type="scientific">Pseudodesulfovibrio alkaliphilus</name>
    <dbReference type="NCBI Taxonomy" id="2661613"/>
    <lineage>
        <taxon>Bacteria</taxon>
        <taxon>Pseudomonadati</taxon>
        <taxon>Thermodesulfobacteriota</taxon>
        <taxon>Desulfovibrionia</taxon>
        <taxon>Desulfovibrionales</taxon>
        <taxon>Desulfovibrionaceae</taxon>
    </lineage>
</organism>
<keyword evidence="2 6" id="KW-0808">Transferase</keyword>
<comment type="catalytic activity">
    <reaction evidence="5 8">
        <text>a 2'-deoxycytidine in DNA + S-adenosyl-L-methionine = a 5-methyl-2'-deoxycytidine in DNA + S-adenosyl-L-homocysteine + H(+)</text>
        <dbReference type="Rhea" id="RHEA:13681"/>
        <dbReference type="Rhea" id="RHEA-COMP:11369"/>
        <dbReference type="Rhea" id="RHEA-COMP:11370"/>
        <dbReference type="ChEBI" id="CHEBI:15378"/>
        <dbReference type="ChEBI" id="CHEBI:57856"/>
        <dbReference type="ChEBI" id="CHEBI:59789"/>
        <dbReference type="ChEBI" id="CHEBI:85452"/>
        <dbReference type="ChEBI" id="CHEBI:85454"/>
        <dbReference type="EC" id="2.1.1.37"/>
    </reaction>
</comment>
<dbReference type="InterPro" id="IPR029063">
    <property type="entry name" value="SAM-dependent_MTases_sf"/>
</dbReference>
<keyword evidence="3 6" id="KW-0949">S-adenosyl-L-methionine</keyword>
<dbReference type="GO" id="GO:0009307">
    <property type="term" value="P:DNA restriction-modification system"/>
    <property type="evidence" value="ECO:0007669"/>
    <property type="project" value="UniProtKB-KW"/>
</dbReference>
<dbReference type="Proteomes" id="UP000461162">
    <property type="component" value="Unassembled WGS sequence"/>
</dbReference>
<name>A0A7K1KNA3_9BACT</name>
<dbReference type="GO" id="GO:0032259">
    <property type="term" value="P:methylation"/>
    <property type="evidence" value="ECO:0007669"/>
    <property type="project" value="UniProtKB-KW"/>
</dbReference>
<evidence type="ECO:0000256" key="7">
    <source>
        <dbReference type="RuleBase" id="RU000416"/>
    </source>
</evidence>
<evidence type="ECO:0000256" key="3">
    <source>
        <dbReference type="ARBA" id="ARBA00022691"/>
    </source>
</evidence>
<dbReference type="EC" id="2.1.1.37" evidence="8"/>
<comment type="caution">
    <text evidence="9">The sequence shown here is derived from an EMBL/GenBank/DDBJ whole genome shotgun (WGS) entry which is preliminary data.</text>
</comment>
<evidence type="ECO:0000256" key="2">
    <source>
        <dbReference type="ARBA" id="ARBA00022679"/>
    </source>
</evidence>
<proteinExistence type="inferred from homology"/>
<protein>
    <recommendedName>
        <fullName evidence="8">Cytosine-specific methyltransferase</fullName>
        <ecNumber evidence="8">2.1.1.37</ecNumber>
    </recommendedName>
</protein>
<dbReference type="InterPro" id="IPR018117">
    <property type="entry name" value="C5_DNA_meth_AS"/>
</dbReference>
<dbReference type="SUPFAM" id="SSF53335">
    <property type="entry name" value="S-adenosyl-L-methionine-dependent methyltransferases"/>
    <property type="match status" value="1"/>
</dbReference>
<keyword evidence="10" id="KW-1185">Reference proteome</keyword>
<gene>
    <name evidence="9" type="primary">dcm</name>
    <name evidence="9" type="ORF">GKC30_07970</name>
</gene>